<evidence type="ECO:0000313" key="8">
    <source>
        <dbReference type="Proteomes" id="UP000565785"/>
    </source>
</evidence>
<dbReference type="EMBL" id="VXBP01005686">
    <property type="protein sequence ID" value="NXN98571.1"/>
    <property type="molecule type" value="Genomic_DNA"/>
</dbReference>
<name>A0A7L1NFA9_RHICY</name>
<evidence type="ECO:0000256" key="3">
    <source>
        <dbReference type="ARBA" id="ARBA00023180"/>
    </source>
</evidence>
<feature type="non-terminal residue" evidence="7">
    <location>
        <position position="438"/>
    </location>
</feature>
<keyword evidence="2 5" id="KW-0732">Signal</keyword>
<evidence type="ECO:0000256" key="5">
    <source>
        <dbReference type="SAM" id="SignalP"/>
    </source>
</evidence>
<dbReference type="Gene3D" id="3.30.497.10">
    <property type="entry name" value="Antithrombin, subunit I, domain 2"/>
    <property type="match status" value="1"/>
</dbReference>
<evidence type="ECO:0000256" key="2">
    <source>
        <dbReference type="ARBA" id="ARBA00022729"/>
    </source>
</evidence>
<dbReference type="FunFam" id="2.30.39.10:FF:000003">
    <property type="entry name" value="alpha-1-antitrypsin isoform X1"/>
    <property type="match status" value="1"/>
</dbReference>
<dbReference type="InterPro" id="IPR042185">
    <property type="entry name" value="Serpin_sf_2"/>
</dbReference>
<proteinExistence type="inferred from homology"/>
<dbReference type="PANTHER" id="PTHR11461:SF191">
    <property type="entry name" value="PROTEIN Z-DEPENDENT PROTEASE INHIBITOR"/>
    <property type="match status" value="1"/>
</dbReference>
<evidence type="ECO:0000259" key="6">
    <source>
        <dbReference type="SMART" id="SM00093"/>
    </source>
</evidence>
<gene>
    <name evidence="7" type="primary">Serpina10</name>
    <name evidence="7" type="ORF">RHICYA_R03692</name>
</gene>
<dbReference type="FunFam" id="3.30.497.10:FF:000001">
    <property type="entry name" value="Serine protease inhibitor"/>
    <property type="match status" value="1"/>
</dbReference>
<organism evidence="7 8">
    <name type="scientific">Rhinopomastus cyanomelas</name>
    <name type="common">Common scimitarbill</name>
    <dbReference type="NCBI Taxonomy" id="113115"/>
    <lineage>
        <taxon>Eukaryota</taxon>
        <taxon>Metazoa</taxon>
        <taxon>Chordata</taxon>
        <taxon>Craniata</taxon>
        <taxon>Vertebrata</taxon>
        <taxon>Euteleostomi</taxon>
        <taxon>Archelosauria</taxon>
        <taxon>Archosauria</taxon>
        <taxon>Dinosauria</taxon>
        <taxon>Saurischia</taxon>
        <taxon>Theropoda</taxon>
        <taxon>Coelurosauria</taxon>
        <taxon>Aves</taxon>
        <taxon>Neognathae</taxon>
        <taxon>Neoaves</taxon>
        <taxon>Telluraves</taxon>
        <taxon>Coraciimorphae</taxon>
        <taxon>Bucerotiformes</taxon>
        <taxon>Rhinopomastidae</taxon>
        <taxon>Rhinopomastus</taxon>
    </lineage>
</organism>
<comment type="similarity">
    <text evidence="1 4">Belongs to the serpin family.</text>
</comment>
<dbReference type="GO" id="GO:0004867">
    <property type="term" value="F:serine-type endopeptidase inhibitor activity"/>
    <property type="evidence" value="ECO:0007669"/>
    <property type="project" value="InterPro"/>
</dbReference>
<keyword evidence="3" id="KW-0325">Glycoprotein</keyword>
<accession>A0A7L1NFA9</accession>
<dbReference type="SMART" id="SM00093">
    <property type="entry name" value="SERPIN"/>
    <property type="match status" value="1"/>
</dbReference>
<dbReference type="OrthoDB" id="10063692at2759"/>
<evidence type="ECO:0000313" key="7">
    <source>
        <dbReference type="EMBL" id="NXN98571.1"/>
    </source>
</evidence>
<feature type="signal peptide" evidence="5">
    <location>
        <begin position="1"/>
        <end position="20"/>
    </location>
</feature>
<dbReference type="Gene3D" id="2.30.39.10">
    <property type="entry name" value="Alpha-1-antitrypsin, domain 1"/>
    <property type="match status" value="1"/>
</dbReference>
<evidence type="ECO:0000256" key="1">
    <source>
        <dbReference type="ARBA" id="ARBA00009500"/>
    </source>
</evidence>
<dbReference type="GO" id="GO:0007596">
    <property type="term" value="P:blood coagulation"/>
    <property type="evidence" value="ECO:0007669"/>
    <property type="project" value="InterPro"/>
</dbReference>
<dbReference type="CDD" id="cd02055">
    <property type="entry name" value="serpinA10_PZI"/>
    <property type="match status" value="1"/>
</dbReference>
<dbReference type="InterPro" id="IPR042178">
    <property type="entry name" value="Serpin_sf_1"/>
</dbReference>
<dbReference type="InterPro" id="IPR023795">
    <property type="entry name" value="Serpin_CS"/>
</dbReference>
<dbReference type="AlphaFoldDB" id="A0A7L1NFA9"/>
<dbReference type="PROSITE" id="PS00284">
    <property type="entry name" value="SERPIN"/>
    <property type="match status" value="1"/>
</dbReference>
<dbReference type="SUPFAM" id="SSF56574">
    <property type="entry name" value="Serpins"/>
    <property type="match status" value="1"/>
</dbReference>
<feature type="non-terminal residue" evidence="7">
    <location>
        <position position="1"/>
    </location>
</feature>
<dbReference type="PANTHER" id="PTHR11461">
    <property type="entry name" value="SERINE PROTEASE INHIBITOR, SERPIN"/>
    <property type="match status" value="1"/>
</dbReference>
<sequence>MKTGICLLLLSEICVEIIKADIKPSVSEKEKDYNFLERKHVNISKESHHHQNISKPSEDQGLEAFALYNFTAKTANFGFNLYRRIAMTHDNNVIISPLSVSALMTTYMLAAKGETHKQILKGLNLQTMKDRMDSHHLPSLFKQLKDNITMNEELLLVQGTLSFIQKDFTLKESFLNLSKQYFDMEFLSVDFQNLTEAKLIMNQNINKRTKGKISELFEELEQHNKLLLVDYIVFKGKWAYPFNSKFTKMDTFHINKYRSVQVPMMFKSDKVNATFDKNLRCTVIKLPYKGKAHMLIVIPEKEGDYMSLEDHLTTELVESWLGNMKTRKVDFSFPKFKLEQKYKMKKLLQALGIKNLFTHTADLGHLTDHEYIAVSQVVQKAVIEVDEEGTEATAASGSEITAFTVPPVIRVDRPFLFMIFEETFKTLLFIGRMVDPTE</sequence>
<dbReference type="Pfam" id="PF00079">
    <property type="entry name" value="Serpin"/>
    <property type="match status" value="1"/>
</dbReference>
<dbReference type="InterPro" id="IPR023796">
    <property type="entry name" value="Serpin_dom"/>
</dbReference>
<feature type="domain" description="Serpin" evidence="6">
    <location>
        <begin position="79"/>
        <end position="436"/>
    </location>
</feature>
<reference evidence="7 8" key="1">
    <citation type="submission" date="2019-09" db="EMBL/GenBank/DDBJ databases">
        <title>Bird 10,000 Genomes (B10K) Project - Family phase.</title>
        <authorList>
            <person name="Zhang G."/>
        </authorList>
    </citation>
    <scope>NUCLEOTIDE SEQUENCE [LARGE SCALE GENOMIC DNA]</scope>
    <source>
        <strain evidence="7">B10K-DU-002-35</strain>
        <tissue evidence="7">Muscle</tissue>
    </source>
</reference>
<protein>
    <submittedName>
        <fullName evidence="7">ZPI inhibitor</fullName>
    </submittedName>
</protein>
<comment type="caution">
    <text evidence="7">The sequence shown here is derived from an EMBL/GenBank/DDBJ whole genome shotgun (WGS) entry which is preliminary data.</text>
</comment>
<dbReference type="InterPro" id="IPR033835">
    <property type="entry name" value="PZI_serpin_dom"/>
</dbReference>
<feature type="chain" id="PRO_5029516218" evidence="5">
    <location>
        <begin position="21"/>
        <end position="438"/>
    </location>
</feature>
<dbReference type="InterPro" id="IPR036186">
    <property type="entry name" value="Serpin_sf"/>
</dbReference>
<dbReference type="InterPro" id="IPR000215">
    <property type="entry name" value="Serpin_fam"/>
</dbReference>
<keyword evidence="8" id="KW-1185">Reference proteome</keyword>
<dbReference type="GO" id="GO:0005615">
    <property type="term" value="C:extracellular space"/>
    <property type="evidence" value="ECO:0007669"/>
    <property type="project" value="InterPro"/>
</dbReference>
<evidence type="ECO:0000256" key="4">
    <source>
        <dbReference type="RuleBase" id="RU000411"/>
    </source>
</evidence>
<dbReference type="Proteomes" id="UP000565785">
    <property type="component" value="Unassembled WGS sequence"/>
</dbReference>